<dbReference type="InterPro" id="IPR011047">
    <property type="entry name" value="Quinoprotein_ADH-like_sf"/>
</dbReference>
<protein>
    <submittedName>
        <fullName evidence="1">Quinoprotein glucose dehydrogenase</fullName>
        <ecNumber evidence="1">1.1.5.2</ecNumber>
    </submittedName>
</protein>
<dbReference type="EMBL" id="FCOM02000087">
    <property type="protein sequence ID" value="SAL87247.1"/>
    <property type="molecule type" value="Genomic_DNA"/>
</dbReference>
<accession>A0A158L1I4</accession>
<name>A0A158L1I4_9BURK</name>
<evidence type="ECO:0000313" key="1">
    <source>
        <dbReference type="EMBL" id="SAL87247.1"/>
    </source>
</evidence>
<dbReference type="GO" id="GO:0008876">
    <property type="term" value="F:quinoprotein glucose dehydrogenase activity"/>
    <property type="evidence" value="ECO:0007669"/>
    <property type="project" value="UniProtKB-EC"/>
</dbReference>
<evidence type="ECO:0000313" key="2">
    <source>
        <dbReference type="Proteomes" id="UP000055019"/>
    </source>
</evidence>
<keyword evidence="1" id="KW-0560">Oxidoreductase</keyword>
<dbReference type="EC" id="1.1.5.2" evidence="1"/>
<comment type="caution">
    <text evidence="1">The sequence shown here is derived from an EMBL/GenBank/DDBJ whole genome shotgun (WGS) entry which is preliminary data.</text>
</comment>
<reference evidence="1" key="1">
    <citation type="submission" date="2016-01" db="EMBL/GenBank/DDBJ databases">
        <authorList>
            <person name="Peeters C."/>
        </authorList>
    </citation>
    <scope>NUCLEOTIDE SEQUENCE [LARGE SCALE GENOMIC DNA]</scope>
    <source>
        <strain evidence="1">LMG 29317</strain>
    </source>
</reference>
<dbReference type="Proteomes" id="UP000055019">
    <property type="component" value="Unassembled WGS sequence"/>
</dbReference>
<dbReference type="AlphaFoldDB" id="A0A158L1I4"/>
<gene>
    <name evidence="1" type="primary">gcd</name>
    <name evidence="1" type="ORF">AWB74_08033</name>
</gene>
<sequence>MTYEANGKQYGLTAAGGHGSFLTKLGDSVIAYPLPDKH</sequence>
<keyword evidence="2" id="KW-1185">Reference proteome</keyword>
<proteinExistence type="predicted"/>
<dbReference type="SUPFAM" id="SSF50998">
    <property type="entry name" value="Quinoprotein alcohol dehydrogenase-like"/>
    <property type="match status" value="1"/>
</dbReference>
<organism evidence="1 2">
    <name type="scientific">Caballeronia arvi</name>
    <dbReference type="NCBI Taxonomy" id="1777135"/>
    <lineage>
        <taxon>Bacteria</taxon>
        <taxon>Pseudomonadati</taxon>
        <taxon>Pseudomonadota</taxon>
        <taxon>Betaproteobacteria</taxon>
        <taxon>Burkholderiales</taxon>
        <taxon>Burkholderiaceae</taxon>
        <taxon>Caballeronia</taxon>
    </lineage>
</organism>